<dbReference type="GO" id="GO:0033499">
    <property type="term" value="P:galactose catabolic process via UDP-galactose, Leloir pathway"/>
    <property type="evidence" value="ECO:0007669"/>
    <property type="project" value="TreeGrafter"/>
</dbReference>
<dbReference type="STRING" id="883161.HMPREF9306_00013"/>
<dbReference type="SUPFAM" id="SSF51735">
    <property type="entry name" value="NAD(P)-binding Rossmann-fold domains"/>
    <property type="match status" value="1"/>
</dbReference>
<dbReference type="NCBIfam" id="TIGR01179">
    <property type="entry name" value="galE"/>
    <property type="match status" value="1"/>
</dbReference>
<proteinExistence type="inferred from homology"/>
<accession>S2W6X3</accession>
<evidence type="ECO:0000256" key="6">
    <source>
        <dbReference type="ARBA" id="ARBA00018569"/>
    </source>
</evidence>
<evidence type="ECO:0000256" key="9">
    <source>
        <dbReference type="ARBA" id="ARBA00023277"/>
    </source>
</evidence>
<evidence type="ECO:0000256" key="5">
    <source>
        <dbReference type="ARBA" id="ARBA00013189"/>
    </source>
</evidence>
<dbReference type="UniPathway" id="UPA00214"/>
<evidence type="ECO:0000259" key="12">
    <source>
        <dbReference type="Pfam" id="PF01370"/>
    </source>
</evidence>
<evidence type="ECO:0000256" key="11">
    <source>
        <dbReference type="ARBA" id="ARBA00033067"/>
    </source>
</evidence>
<dbReference type="InterPro" id="IPR005886">
    <property type="entry name" value="UDP_G4E"/>
</dbReference>
<evidence type="ECO:0000256" key="2">
    <source>
        <dbReference type="ARBA" id="ARBA00001911"/>
    </source>
</evidence>
<dbReference type="GO" id="GO:0003978">
    <property type="term" value="F:UDP-glucose 4-epimerase activity"/>
    <property type="evidence" value="ECO:0007669"/>
    <property type="project" value="UniProtKB-EC"/>
</dbReference>
<dbReference type="Gene3D" id="3.40.50.720">
    <property type="entry name" value="NAD(P)-binding Rossmann-like Domain"/>
    <property type="match status" value="1"/>
</dbReference>
<reference evidence="13 14" key="1">
    <citation type="submission" date="2013-04" db="EMBL/GenBank/DDBJ databases">
        <title>The Genome Sequence of Propionimicrobium lymphophilum ACS-093-V-SCH5.</title>
        <authorList>
            <consortium name="The Broad Institute Genomics Platform"/>
            <person name="Earl A."/>
            <person name="Ward D."/>
            <person name="Feldgarden M."/>
            <person name="Gevers D."/>
            <person name="Saerens B."/>
            <person name="Vaneechoutte M."/>
            <person name="Walker B."/>
            <person name="Young S."/>
            <person name="Zeng Q."/>
            <person name="Gargeya S."/>
            <person name="Fitzgerald M."/>
            <person name="Haas B."/>
            <person name="Abouelleil A."/>
            <person name="Allen A.W."/>
            <person name="Alvarado L."/>
            <person name="Arachchi H.M."/>
            <person name="Berlin A.M."/>
            <person name="Chapman S.B."/>
            <person name="Gainer-Dewar J."/>
            <person name="Goldberg J."/>
            <person name="Griggs A."/>
            <person name="Gujja S."/>
            <person name="Hansen M."/>
            <person name="Howarth C."/>
            <person name="Imamovic A."/>
            <person name="Ireland A."/>
            <person name="Larimer J."/>
            <person name="McCowan C."/>
            <person name="Murphy C."/>
            <person name="Pearson M."/>
            <person name="Poon T.W."/>
            <person name="Priest M."/>
            <person name="Roberts A."/>
            <person name="Saif S."/>
            <person name="Shea T."/>
            <person name="Sisk P."/>
            <person name="Sykes S."/>
            <person name="Wortman J."/>
            <person name="Nusbaum C."/>
            <person name="Birren B."/>
        </authorList>
    </citation>
    <scope>NUCLEOTIDE SEQUENCE [LARGE SCALE GENOMIC DNA]</scope>
    <source>
        <strain evidence="13 14">ACS-093-V-SCH5</strain>
    </source>
</reference>
<dbReference type="EC" id="5.1.3.2" evidence="5"/>
<dbReference type="RefSeq" id="WP_016454876.1">
    <property type="nucleotide sequence ID" value="NZ_KE150269.1"/>
</dbReference>
<organism evidence="13 14">
    <name type="scientific">Propionimicrobium lymphophilum ACS-093-V-SCH5</name>
    <dbReference type="NCBI Taxonomy" id="883161"/>
    <lineage>
        <taxon>Bacteria</taxon>
        <taxon>Bacillati</taxon>
        <taxon>Actinomycetota</taxon>
        <taxon>Actinomycetes</taxon>
        <taxon>Propionibacteriales</taxon>
        <taxon>Propionibacteriaceae</taxon>
        <taxon>Propionimicrobium</taxon>
    </lineage>
</organism>
<dbReference type="Proteomes" id="UP000014417">
    <property type="component" value="Unassembled WGS sequence"/>
</dbReference>
<comment type="similarity">
    <text evidence="4">Belongs to the NAD(P)-dependent epimerase/dehydratase family.</text>
</comment>
<evidence type="ECO:0000313" key="14">
    <source>
        <dbReference type="Proteomes" id="UP000014417"/>
    </source>
</evidence>
<dbReference type="Gene3D" id="3.90.25.10">
    <property type="entry name" value="UDP-galactose 4-epimerase, domain 1"/>
    <property type="match status" value="1"/>
</dbReference>
<dbReference type="AlphaFoldDB" id="S2W6X3"/>
<comment type="catalytic activity">
    <reaction evidence="1">
        <text>UDP-alpha-D-glucose = UDP-alpha-D-galactose</text>
        <dbReference type="Rhea" id="RHEA:22168"/>
        <dbReference type="ChEBI" id="CHEBI:58885"/>
        <dbReference type="ChEBI" id="CHEBI:66914"/>
        <dbReference type="EC" id="5.1.3.2"/>
    </reaction>
</comment>
<name>S2W6X3_9ACTN</name>
<dbReference type="PANTHER" id="PTHR43725:SF53">
    <property type="entry name" value="UDP-ARABINOSE 4-EPIMERASE 1"/>
    <property type="match status" value="1"/>
</dbReference>
<evidence type="ECO:0000256" key="10">
    <source>
        <dbReference type="ARBA" id="ARBA00031367"/>
    </source>
</evidence>
<evidence type="ECO:0000256" key="8">
    <source>
        <dbReference type="ARBA" id="ARBA00023235"/>
    </source>
</evidence>
<dbReference type="Pfam" id="PF01370">
    <property type="entry name" value="Epimerase"/>
    <property type="match status" value="1"/>
</dbReference>
<dbReference type="PANTHER" id="PTHR43725">
    <property type="entry name" value="UDP-GLUCOSE 4-EPIMERASE"/>
    <property type="match status" value="1"/>
</dbReference>
<dbReference type="InterPro" id="IPR001509">
    <property type="entry name" value="Epimerase_deHydtase"/>
</dbReference>
<keyword evidence="9" id="KW-0119">Carbohydrate metabolism</keyword>
<dbReference type="PATRIC" id="fig|883161.3.peg.11"/>
<gene>
    <name evidence="13" type="ORF">HMPREF9306_00013</name>
</gene>
<sequence length="326" mass="35565">MSVMVVGGAGYIGAHVTKLLREQGSEVVVVDDLSNATEDRVQGAPLEKIDISPDDAVEKIRKVIRDYKVDAVIHFAAQKQVGESVEKPLFYYRQNVGGLINVLAAMEAEGVKKMIFSSSASVYGAPEDAIVKEDAQLSPVNPYGRTKVIGEWMMEDCEKAWGLKWVALRYFNVAGAGWPELGDSVIMNLIPMVLDRLVKGEAPRVFGDDYDTPDGTCIRDYVHVKELAQAHIEAMHALDGDLPNHAYNVGTGQGTSVKEIVEAVGEVSGLDTTPVIEGRRAGDPPKLIAEVERIKEDMDFTASAGVREIVQSAWDAWQAGPRKIEK</sequence>
<dbReference type="OrthoDB" id="9801785at2"/>
<feature type="domain" description="NAD-dependent epimerase/dehydratase" evidence="12">
    <location>
        <begin position="3"/>
        <end position="250"/>
    </location>
</feature>
<dbReference type="HOGENOM" id="CLU_007383_1_10_11"/>
<keyword evidence="7" id="KW-0520">NAD</keyword>
<keyword evidence="8" id="KW-0413">Isomerase</keyword>
<dbReference type="InterPro" id="IPR036291">
    <property type="entry name" value="NAD(P)-bd_dom_sf"/>
</dbReference>
<evidence type="ECO:0000256" key="1">
    <source>
        <dbReference type="ARBA" id="ARBA00000083"/>
    </source>
</evidence>
<evidence type="ECO:0000256" key="3">
    <source>
        <dbReference type="ARBA" id="ARBA00004947"/>
    </source>
</evidence>
<dbReference type="EMBL" id="AGZR01000001">
    <property type="protein sequence ID" value="EPD33980.1"/>
    <property type="molecule type" value="Genomic_DNA"/>
</dbReference>
<evidence type="ECO:0000313" key="13">
    <source>
        <dbReference type="EMBL" id="EPD33980.1"/>
    </source>
</evidence>
<evidence type="ECO:0000256" key="7">
    <source>
        <dbReference type="ARBA" id="ARBA00023027"/>
    </source>
</evidence>
<comment type="caution">
    <text evidence="13">The sequence shown here is derived from an EMBL/GenBank/DDBJ whole genome shotgun (WGS) entry which is preliminary data.</text>
</comment>
<comment type="cofactor">
    <cofactor evidence="2">
        <name>NAD(+)</name>
        <dbReference type="ChEBI" id="CHEBI:57540"/>
    </cofactor>
</comment>
<evidence type="ECO:0000256" key="4">
    <source>
        <dbReference type="ARBA" id="ARBA00007637"/>
    </source>
</evidence>
<protein>
    <recommendedName>
        <fullName evidence="6">UDP-glucose 4-epimerase</fullName>
        <ecNumber evidence="5">5.1.3.2</ecNumber>
    </recommendedName>
    <alternativeName>
        <fullName evidence="11">Galactowaldenase</fullName>
    </alternativeName>
    <alternativeName>
        <fullName evidence="10">UDP-galactose 4-epimerase</fullName>
    </alternativeName>
</protein>
<comment type="pathway">
    <text evidence="3">Carbohydrate metabolism; galactose metabolism.</text>
</comment>
<keyword evidence="14" id="KW-1185">Reference proteome</keyword>